<evidence type="ECO:0000313" key="6">
    <source>
        <dbReference type="EMBL" id="PAV23441.1"/>
    </source>
</evidence>
<dbReference type="Proteomes" id="UP000217199">
    <property type="component" value="Unassembled WGS sequence"/>
</dbReference>
<evidence type="ECO:0000256" key="2">
    <source>
        <dbReference type="ARBA" id="ARBA00022857"/>
    </source>
</evidence>
<dbReference type="InterPro" id="IPR002347">
    <property type="entry name" value="SDR_fam"/>
</dbReference>
<name>A0A286UV45_9AGAM</name>
<organism evidence="6 7">
    <name type="scientific">Pyrrhoderma noxium</name>
    <dbReference type="NCBI Taxonomy" id="2282107"/>
    <lineage>
        <taxon>Eukaryota</taxon>
        <taxon>Fungi</taxon>
        <taxon>Dikarya</taxon>
        <taxon>Basidiomycota</taxon>
        <taxon>Agaricomycotina</taxon>
        <taxon>Agaricomycetes</taxon>
        <taxon>Hymenochaetales</taxon>
        <taxon>Hymenochaetaceae</taxon>
        <taxon>Pyrrhoderma</taxon>
    </lineage>
</organism>
<evidence type="ECO:0000256" key="3">
    <source>
        <dbReference type="ARBA" id="ARBA00023002"/>
    </source>
</evidence>
<evidence type="ECO:0000256" key="5">
    <source>
        <dbReference type="SAM" id="Phobius"/>
    </source>
</evidence>
<protein>
    <submittedName>
        <fullName evidence="6">NAD(P)-binding protein</fullName>
    </submittedName>
</protein>
<dbReference type="Pfam" id="PF00106">
    <property type="entry name" value="adh_short"/>
    <property type="match status" value="1"/>
</dbReference>
<keyword evidence="2" id="KW-0521">NADP</keyword>
<dbReference type="Gene3D" id="3.40.50.720">
    <property type="entry name" value="NAD(P)-binding Rossmann-like Domain"/>
    <property type="match status" value="1"/>
</dbReference>
<keyword evidence="7" id="KW-1185">Reference proteome</keyword>
<keyword evidence="5" id="KW-0812">Transmembrane</keyword>
<dbReference type="PROSITE" id="PS00061">
    <property type="entry name" value="ADH_SHORT"/>
    <property type="match status" value="1"/>
</dbReference>
<dbReference type="InterPro" id="IPR020904">
    <property type="entry name" value="Sc_DH/Rdtase_CS"/>
</dbReference>
<dbReference type="InterPro" id="IPR036291">
    <property type="entry name" value="NAD(P)-bd_dom_sf"/>
</dbReference>
<dbReference type="GO" id="GO:0005737">
    <property type="term" value="C:cytoplasm"/>
    <property type="evidence" value="ECO:0007669"/>
    <property type="project" value="TreeGrafter"/>
</dbReference>
<feature type="transmembrane region" description="Helical" evidence="5">
    <location>
        <begin position="294"/>
        <end position="316"/>
    </location>
</feature>
<dbReference type="InParanoid" id="A0A286UV45"/>
<accession>A0A286UV45</accession>
<keyword evidence="5" id="KW-0472">Membrane</keyword>
<dbReference type="AlphaFoldDB" id="A0A286UV45"/>
<dbReference type="SUPFAM" id="SSF51735">
    <property type="entry name" value="NAD(P)-binding Rossmann-fold domains"/>
    <property type="match status" value="1"/>
</dbReference>
<dbReference type="PRINTS" id="PR00081">
    <property type="entry name" value="GDHRDH"/>
</dbReference>
<reference evidence="6 7" key="1">
    <citation type="journal article" date="2017" name="Mol. Ecol.">
        <title>Comparative and population genomic landscape of Phellinus noxius: A hypervariable fungus causing root rot in trees.</title>
        <authorList>
            <person name="Chung C.L."/>
            <person name="Lee T.J."/>
            <person name="Akiba M."/>
            <person name="Lee H.H."/>
            <person name="Kuo T.H."/>
            <person name="Liu D."/>
            <person name="Ke H.M."/>
            <person name="Yokoi T."/>
            <person name="Roa M.B."/>
            <person name="Lu M.J."/>
            <person name="Chang Y.Y."/>
            <person name="Ann P.J."/>
            <person name="Tsai J.N."/>
            <person name="Chen C.Y."/>
            <person name="Tzean S.S."/>
            <person name="Ota Y."/>
            <person name="Hattori T."/>
            <person name="Sahashi N."/>
            <person name="Liou R.F."/>
            <person name="Kikuchi T."/>
            <person name="Tsai I.J."/>
        </authorList>
    </citation>
    <scope>NUCLEOTIDE SEQUENCE [LARGE SCALE GENOMIC DNA]</scope>
    <source>
        <strain evidence="6 7">FFPRI411160</strain>
    </source>
</reference>
<keyword evidence="3" id="KW-0560">Oxidoreductase</keyword>
<dbReference type="EMBL" id="NBII01000001">
    <property type="protein sequence ID" value="PAV23441.1"/>
    <property type="molecule type" value="Genomic_DNA"/>
</dbReference>
<dbReference type="STRING" id="2282107.A0A286UV45"/>
<dbReference type="GO" id="GO:0016616">
    <property type="term" value="F:oxidoreductase activity, acting on the CH-OH group of donors, NAD or NADP as acceptor"/>
    <property type="evidence" value="ECO:0007669"/>
    <property type="project" value="TreeGrafter"/>
</dbReference>
<dbReference type="OrthoDB" id="5371740at2759"/>
<sequence length="328" mass="35302">MACNIPDDKLLEFSHRVKDQVVVITGAANGIGREIALTLAGHGAKVVIGDIDVKGAINTVEEIKKLGSDGISIACNVLEFDHLSSLFQLALRKFGRIDVVIPNAGVTEIGDFMGVRDGQPQQPNLKTLDVNLVSVIYTTHLAHHYLSKNTNRDSLKSIVLIASMGSMSGIPGAPIYAASKHAIIGFMGSLSYEFEREGIRIAAVCPWFADTAIVPAHLRIFFAGVPFVPIPKIAGAVLLAATDKVPDTQGATYTLPDEREVLRIPAPQINEGVYQIMNNRAKRLIGLKQSLKTIAAVFKILGLFTLKLGLVCAIGFKAYQLAKGKAFF</sequence>
<keyword evidence="5" id="KW-1133">Transmembrane helix</keyword>
<comment type="caution">
    <text evidence="6">The sequence shown here is derived from an EMBL/GenBank/DDBJ whole genome shotgun (WGS) entry which is preliminary data.</text>
</comment>
<evidence type="ECO:0000256" key="1">
    <source>
        <dbReference type="ARBA" id="ARBA00006484"/>
    </source>
</evidence>
<comment type="similarity">
    <text evidence="1 4">Belongs to the short-chain dehydrogenases/reductases (SDR) family.</text>
</comment>
<evidence type="ECO:0000256" key="4">
    <source>
        <dbReference type="RuleBase" id="RU000363"/>
    </source>
</evidence>
<dbReference type="PANTHER" id="PTHR44229:SF4">
    <property type="entry name" value="15-HYDROXYPROSTAGLANDIN DEHYDROGENASE [NAD(+)]"/>
    <property type="match status" value="1"/>
</dbReference>
<gene>
    <name evidence="6" type="ORF">PNOK_0050900</name>
</gene>
<evidence type="ECO:0000313" key="7">
    <source>
        <dbReference type="Proteomes" id="UP000217199"/>
    </source>
</evidence>
<dbReference type="PRINTS" id="PR00080">
    <property type="entry name" value="SDRFAMILY"/>
</dbReference>
<proteinExistence type="inferred from homology"/>
<dbReference type="PANTHER" id="PTHR44229">
    <property type="entry name" value="15-HYDROXYPROSTAGLANDIN DEHYDROGENASE [NAD(+)]"/>
    <property type="match status" value="1"/>
</dbReference>